<keyword evidence="2" id="KW-0004">4Fe-4S</keyword>
<dbReference type="PANTHER" id="PTHR30176">
    <property type="entry name" value="FERREDOXIN-TYPE PROTEIN NAPH"/>
    <property type="match status" value="1"/>
</dbReference>
<dbReference type="SUPFAM" id="SSF54862">
    <property type="entry name" value="4Fe-4S ferredoxins"/>
    <property type="match status" value="1"/>
</dbReference>
<dbReference type="EMBL" id="JAAIKB010000008">
    <property type="protein sequence ID" value="NGM22296.1"/>
    <property type="molecule type" value="Genomic_DNA"/>
</dbReference>
<dbReference type="InterPro" id="IPR051684">
    <property type="entry name" value="Electron_Trans/Redox"/>
</dbReference>
<dbReference type="AlphaFoldDB" id="A0A6M1LPJ7"/>
<dbReference type="RefSeq" id="WP_164696190.1">
    <property type="nucleotide sequence ID" value="NZ_JAAIKB010000008.1"/>
</dbReference>
<dbReference type="GO" id="GO:0046872">
    <property type="term" value="F:metal ion binding"/>
    <property type="evidence" value="ECO:0007669"/>
    <property type="project" value="UniProtKB-KW"/>
</dbReference>
<dbReference type="NCBIfam" id="TIGR02745">
    <property type="entry name" value="ccoG_rdxA_fixG"/>
    <property type="match status" value="1"/>
</dbReference>
<evidence type="ECO:0000256" key="7">
    <source>
        <dbReference type="SAM" id="MobiDB-lite"/>
    </source>
</evidence>
<dbReference type="Gene3D" id="1.10.1060.10">
    <property type="entry name" value="Alpha-helical ferredoxin"/>
    <property type="match status" value="1"/>
</dbReference>
<evidence type="ECO:0000256" key="1">
    <source>
        <dbReference type="ARBA" id="ARBA00022448"/>
    </source>
</evidence>
<dbReference type="InterPro" id="IPR032879">
    <property type="entry name" value="FixG_C"/>
</dbReference>
<evidence type="ECO:0000256" key="3">
    <source>
        <dbReference type="ARBA" id="ARBA00022723"/>
    </source>
</evidence>
<dbReference type="InterPro" id="IPR017896">
    <property type="entry name" value="4Fe4S_Fe-S-bd"/>
</dbReference>
<evidence type="ECO:0000256" key="4">
    <source>
        <dbReference type="ARBA" id="ARBA00022982"/>
    </source>
</evidence>
<gene>
    <name evidence="10" type="primary">ccoG</name>
    <name evidence="10" type="ORF">G3576_19920</name>
</gene>
<dbReference type="InterPro" id="IPR013783">
    <property type="entry name" value="Ig-like_fold"/>
</dbReference>
<dbReference type="GO" id="GO:0005886">
    <property type="term" value="C:plasma membrane"/>
    <property type="evidence" value="ECO:0007669"/>
    <property type="project" value="TreeGrafter"/>
</dbReference>
<evidence type="ECO:0000256" key="5">
    <source>
        <dbReference type="ARBA" id="ARBA00023004"/>
    </source>
</evidence>
<comment type="caution">
    <text evidence="10">The sequence shown here is derived from an EMBL/GenBank/DDBJ whole genome shotgun (WGS) entry which is preliminary data.</text>
</comment>
<dbReference type="Pfam" id="PF11614">
    <property type="entry name" value="FixG_C"/>
    <property type="match status" value="1"/>
</dbReference>
<keyword evidence="8" id="KW-0812">Transmembrane</keyword>
<dbReference type="InterPro" id="IPR014116">
    <property type="entry name" value="Cyt_c_oxidase_cbb3_FixG"/>
</dbReference>
<evidence type="ECO:0000256" key="2">
    <source>
        <dbReference type="ARBA" id="ARBA00022485"/>
    </source>
</evidence>
<dbReference type="PROSITE" id="PS51379">
    <property type="entry name" value="4FE4S_FER_2"/>
    <property type="match status" value="1"/>
</dbReference>
<feature type="transmembrane region" description="Helical" evidence="8">
    <location>
        <begin position="170"/>
        <end position="189"/>
    </location>
</feature>
<feature type="domain" description="4Fe-4S ferredoxin-type" evidence="9">
    <location>
        <begin position="264"/>
        <end position="293"/>
    </location>
</feature>
<dbReference type="Pfam" id="PF12801">
    <property type="entry name" value="Fer4_5"/>
    <property type="match status" value="1"/>
</dbReference>
<dbReference type="PROSITE" id="PS00198">
    <property type="entry name" value="4FE4S_FER_1"/>
    <property type="match status" value="1"/>
</dbReference>
<reference evidence="10 11" key="1">
    <citation type="submission" date="2020-02" db="EMBL/GenBank/DDBJ databases">
        <authorList>
            <person name="Kim H.M."/>
            <person name="Jeon C.O."/>
        </authorList>
    </citation>
    <scope>NUCLEOTIDE SEQUENCE [LARGE SCALE GENOMIC DNA]</scope>
    <source>
        <strain evidence="10 11">PeD5</strain>
    </source>
</reference>
<keyword evidence="6" id="KW-0411">Iron-sulfur</keyword>
<dbReference type="Proteomes" id="UP000475385">
    <property type="component" value="Unassembled WGS sequence"/>
</dbReference>
<evidence type="ECO:0000256" key="8">
    <source>
        <dbReference type="SAM" id="Phobius"/>
    </source>
</evidence>
<dbReference type="Gene3D" id="2.60.40.10">
    <property type="entry name" value="Immunoglobulins"/>
    <property type="match status" value="1"/>
</dbReference>
<keyword evidence="8" id="KW-0472">Membrane</keyword>
<feature type="transmembrane region" description="Helical" evidence="8">
    <location>
        <begin position="47"/>
        <end position="65"/>
    </location>
</feature>
<dbReference type="PANTHER" id="PTHR30176:SF3">
    <property type="entry name" value="FERREDOXIN-TYPE PROTEIN NAPH"/>
    <property type="match status" value="1"/>
</dbReference>
<sequence length="507" mass="56205">MSTIQPPDRLKPAAKTEGTQQAAAPTSLYADRQKVYPKAVKGPVRRAKWAVLILCLALYYLVPWLRWDRGPGAPDQAVLVDIGNGRLFFFFVEIWPQEVYFLTGLLVLGAIGLFVATSLFGRVWCGFTCPQTVWTDLFMWVERVIQGDRNERMRLDKQPWTLEKLRKKGLTHAAWLLIAAATGGAWIMYFNDAPTVTVDLLTGGASLDVYFYFGLFTTTTYVLAGWAREQVCTYMCPWPRFQAAMLDENSLVVTYRDWRGEPRGKAKADGIGDCVDCQACVNVCPTGIDIRDGQQLECIGCGLCIDACDDIMKRLDRPTGLIAFETLSNLAASTAATKALPPSRARCATGMEVRRVPRFIRPRTLLYAGMLGAVMAVMLGAWLLRQTVTLSVLRDRAPLFVTLSDGGIRNAYTLKIANKDRDIASYALVLDSRTALQMQVQEAPTTAPGDRPMVTTRPDGITQWRVLLTQPPGTPTRTSIPVTFRLVDGRGRTVVSESSIFLGPESR</sequence>
<feature type="transmembrane region" description="Helical" evidence="8">
    <location>
        <begin position="209"/>
        <end position="227"/>
    </location>
</feature>
<keyword evidence="3" id="KW-0479">Metal-binding</keyword>
<feature type="transmembrane region" description="Helical" evidence="8">
    <location>
        <begin position="99"/>
        <end position="120"/>
    </location>
</feature>
<evidence type="ECO:0000259" key="9">
    <source>
        <dbReference type="PROSITE" id="PS51379"/>
    </source>
</evidence>
<dbReference type="InterPro" id="IPR009051">
    <property type="entry name" value="Helical_ferredxn"/>
</dbReference>
<dbReference type="Pfam" id="PF13746">
    <property type="entry name" value="Fer4_18"/>
    <property type="match status" value="1"/>
</dbReference>
<reference evidence="10 11" key="2">
    <citation type="submission" date="2020-03" db="EMBL/GenBank/DDBJ databases">
        <title>Roseomonas stagni sp. nov., isolated from pond water in Japan.</title>
        <authorList>
            <person name="Furuhata K."/>
            <person name="Miyamoto H."/>
            <person name="Goto K."/>
        </authorList>
    </citation>
    <scope>NUCLEOTIDE SEQUENCE [LARGE SCALE GENOMIC DNA]</scope>
    <source>
        <strain evidence="10 11">PeD5</strain>
    </source>
</reference>
<keyword evidence="1" id="KW-0813">Transport</keyword>
<keyword evidence="8" id="KW-1133">Transmembrane helix</keyword>
<evidence type="ECO:0000313" key="10">
    <source>
        <dbReference type="EMBL" id="NGM22296.1"/>
    </source>
</evidence>
<organism evidence="10 11">
    <name type="scientific">Falsiroseomonas algicola</name>
    <dbReference type="NCBI Taxonomy" id="2716930"/>
    <lineage>
        <taxon>Bacteria</taxon>
        <taxon>Pseudomonadati</taxon>
        <taxon>Pseudomonadota</taxon>
        <taxon>Alphaproteobacteria</taxon>
        <taxon>Acetobacterales</taxon>
        <taxon>Roseomonadaceae</taxon>
        <taxon>Falsiroseomonas</taxon>
    </lineage>
</organism>
<dbReference type="GO" id="GO:0051539">
    <property type="term" value="F:4 iron, 4 sulfur cluster binding"/>
    <property type="evidence" value="ECO:0007669"/>
    <property type="project" value="UniProtKB-KW"/>
</dbReference>
<keyword evidence="4" id="KW-0249">Electron transport</keyword>
<feature type="transmembrane region" description="Helical" evidence="8">
    <location>
        <begin position="364"/>
        <end position="384"/>
    </location>
</feature>
<keyword evidence="5" id="KW-0408">Iron</keyword>
<name>A0A6M1LPJ7_9PROT</name>
<evidence type="ECO:0000313" key="11">
    <source>
        <dbReference type="Proteomes" id="UP000475385"/>
    </source>
</evidence>
<accession>A0A6M1LPJ7</accession>
<keyword evidence="11" id="KW-1185">Reference proteome</keyword>
<protein>
    <submittedName>
        <fullName evidence="10">Cytochrome c oxidase accessory protein CcoG</fullName>
    </submittedName>
</protein>
<proteinExistence type="predicted"/>
<feature type="region of interest" description="Disordered" evidence="7">
    <location>
        <begin position="1"/>
        <end position="23"/>
    </location>
</feature>
<evidence type="ECO:0000256" key="6">
    <source>
        <dbReference type="ARBA" id="ARBA00023014"/>
    </source>
</evidence>
<dbReference type="InterPro" id="IPR017900">
    <property type="entry name" value="4Fe4S_Fe_S_CS"/>
</dbReference>